<evidence type="ECO:0000313" key="2">
    <source>
        <dbReference type="EMBL" id="EXG82188.1"/>
    </source>
</evidence>
<dbReference type="AlphaFoldDB" id="A0A010Z477"/>
<sequence length="89" mass="9556">MLLPMTTIMVILAIGAAGVGMIVLAAVLNRRARLAREGRSVDLEAVRAEVLAALDRGDPIGAVKVYRYETGLSLVEANDAVQRIAINRR</sequence>
<protein>
    <recommendedName>
        <fullName evidence="4">Ribosomal protein L7/L12</fullName>
    </recommendedName>
</protein>
<proteinExistence type="predicted"/>
<accession>A0A010Z477</accession>
<organism evidence="2 3">
    <name type="scientific">Cryptosporangium arvum DSM 44712</name>
    <dbReference type="NCBI Taxonomy" id="927661"/>
    <lineage>
        <taxon>Bacteria</taxon>
        <taxon>Bacillati</taxon>
        <taxon>Actinomycetota</taxon>
        <taxon>Actinomycetes</taxon>
        <taxon>Cryptosporangiales</taxon>
        <taxon>Cryptosporangiaceae</taxon>
        <taxon>Cryptosporangium</taxon>
    </lineage>
</organism>
<feature type="transmembrane region" description="Helical" evidence="1">
    <location>
        <begin position="6"/>
        <end position="28"/>
    </location>
</feature>
<comment type="caution">
    <text evidence="2">The sequence shown here is derived from an EMBL/GenBank/DDBJ whole genome shotgun (WGS) entry which is preliminary data.</text>
</comment>
<reference evidence="2 3" key="1">
    <citation type="submission" date="2013-07" db="EMBL/GenBank/DDBJ databases">
        <authorList>
            <consortium name="DOE Joint Genome Institute"/>
            <person name="Eisen J."/>
            <person name="Huntemann M."/>
            <person name="Han J."/>
            <person name="Chen A."/>
            <person name="Kyrpides N."/>
            <person name="Mavromatis K."/>
            <person name="Markowitz V."/>
            <person name="Palaniappan K."/>
            <person name="Ivanova N."/>
            <person name="Schaumberg A."/>
            <person name="Pati A."/>
            <person name="Liolios K."/>
            <person name="Nordberg H.P."/>
            <person name="Cantor M.N."/>
            <person name="Hua S.X."/>
            <person name="Woyke T."/>
        </authorList>
    </citation>
    <scope>NUCLEOTIDE SEQUENCE [LARGE SCALE GENOMIC DNA]</scope>
    <source>
        <strain evidence="2 3">DSM 44712</strain>
    </source>
</reference>
<keyword evidence="3" id="KW-1185">Reference proteome</keyword>
<dbReference type="HOGENOM" id="CLU_2449661_0_0_11"/>
<evidence type="ECO:0000313" key="3">
    <source>
        <dbReference type="Proteomes" id="UP000021053"/>
    </source>
</evidence>
<gene>
    <name evidence="2" type="ORF">CryarDRAFT_3337</name>
</gene>
<dbReference type="Proteomes" id="UP000021053">
    <property type="component" value="Unassembled WGS sequence"/>
</dbReference>
<keyword evidence="1" id="KW-1133">Transmembrane helix</keyword>
<dbReference type="EMBL" id="JFBT01000001">
    <property type="protein sequence ID" value="EXG82188.1"/>
    <property type="molecule type" value="Genomic_DNA"/>
</dbReference>
<keyword evidence="1" id="KW-0472">Membrane</keyword>
<name>A0A010Z477_9ACTN</name>
<keyword evidence="1" id="KW-0812">Transmembrane</keyword>
<evidence type="ECO:0000256" key="1">
    <source>
        <dbReference type="SAM" id="Phobius"/>
    </source>
</evidence>
<evidence type="ECO:0008006" key="4">
    <source>
        <dbReference type="Google" id="ProtNLM"/>
    </source>
</evidence>